<feature type="non-terminal residue" evidence="2">
    <location>
        <position position="1"/>
    </location>
</feature>
<dbReference type="SUPFAM" id="SSF55718">
    <property type="entry name" value="SCP-like"/>
    <property type="match status" value="1"/>
</dbReference>
<dbReference type="STRING" id="913774.A0A0C3H4N1"/>
<feature type="domain" description="SCP2" evidence="1">
    <location>
        <begin position="18"/>
        <end position="111"/>
    </location>
</feature>
<dbReference type="OrthoDB" id="10265837at2759"/>
<reference evidence="2 3" key="1">
    <citation type="submission" date="2014-04" db="EMBL/GenBank/DDBJ databases">
        <authorList>
            <consortium name="DOE Joint Genome Institute"/>
            <person name="Kuo A."/>
            <person name="Martino E."/>
            <person name="Perotto S."/>
            <person name="Kohler A."/>
            <person name="Nagy L.G."/>
            <person name="Floudas D."/>
            <person name="Copeland A."/>
            <person name="Barry K.W."/>
            <person name="Cichocki N."/>
            <person name="Veneault-Fourrey C."/>
            <person name="LaButti K."/>
            <person name="Lindquist E.A."/>
            <person name="Lipzen A."/>
            <person name="Lundell T."/>
            <person name="Morin E."/>
            <person name="Murat C."/>
            <person name="Sun H."/>
            <person name="Tunlid A."/>
            <person name="Henrissat B."/>
            <person name="Grigoriev I.V."/>
            <person name="Hibbett D.S."/>
            <person name="Martin F."/>
            <person name="Nordberg H.P."/>
            <person name="Cantor M.N."/>
            <person name="Hua S.X."/>
        </authorList>
    </citation>
    <scope>NUCLEOTIDE SEQUENCE [LARGE SCALE GENOMIC DNA]</scope>
    <source>
        <strain evidence="2 3">Zn</strain>
    </source>
</reference>
<dbReference type="HOGENOM" id="CLU_105945_0_2_1"/>
<dbReference type="PANTHER" id="PTHR10094:SF25">
    <property type="entry name" value="SCP2 STEROL-BINDING DOMAIN-CONTAINING PROTEIN 1"/>
    <property type="match status" value="1"/>
</dbReference>
<evidence type="ECO:0000259" key="1">
    <source>
        <dbReference type="Pfam" id="PF02036"/>
    </source>
</evidence>
<dbReference type="InterPro" id="IPR003033">
    <property type="entry name" value="SCP2_sterol-bd_dom"/>
</dbReference>
<dbReference type="InterPro" id="IPR036527">
    <property type="entry name" value="SCP2_sterol-bd_dom_sf"/>
</dbReference>
<evidence type="ECO:0000313" key="2">
    <source>
        <dbReference type="EMBL" id="KIM98319.1"/>
    </source>
</evidence>
<accession>A0A0C3H4N1</accession>
<evidence type="ECO:0000313" key="3">
    <source>
        <dbReference type="Proteomes" id="UP000054321"/>
    </source>
</evidence>
<dbReference type="EMBL" id="KN832880">
    <property type="protein sequence ID" value="KIM98319.1"/>
    <property type="molecule type" value="Genomic_DNA"/>
</dbReference>
<dbReference type="Pfam" id="PF02036">
    <property type="entry name" value="SCP2"/>
    <property type="match status" value="1"/>
</dbReference>
<reference evidence="3" key="2">
    <citation type="submission" date="2015-01" db="EMBL/GenBank/DDBJ databases">
        <title>Evolutionary Origins and Diversification of the Mycorrhizal Mutualists.</title>
        <authorList>
            <consortium name="DOE Joint Genome Institute"/>
            <consortium name="Mycorrhizal Genomics Consortium"/>
            <person name="Kohler A."/>
            <person name="Kuo A."/>
            <person name="Nagy L.G."/>
            <person name="Floudas D."/>
            <person name="Copeland A."/>
            <person name="Barry K.W."/>
            <person name="Cichocki N."/>
            <person name="Veneault-Fourrey C."/>
            <person name="LaButti K."/>
            <person name="Lindquist E.A."/>
            <person name="Lipzen A."/>
            <person name="Lundell T."/>
            <person name="Morin E."/>
            <person name="Murat C."/>
            <person name="Riley R."/>
            <person name="Ohm R."/>
            <person name="Sun H."/>
            <person name="Tunlid A."/>
            <person name="Henrissat B."/>
            <person name="Grigoriev I.V."/>
            <person name="Hibbett D.S."/>
            <person name="Martin F."/>
        </authorList>
    </citation>
    <scope>NUCLEOTIDE SEQUENCE [LARGE SCALE GENOMIC DNA]</scope>
    <source>
        <strain evidence="3">Zn</strain>
    </source>
</reference>
<name>A0A0C3H4N1_OIDMZ</name>
<sequence>AFPSSGVFDDINNVITATDTAWKDAIKNRNAIFAFVLKNKDGETESWHIDLKMKGAVGKGLGEKPAVTLSLSDEDFGKLASGKAKPQRLCMSGKLKVKGNLMKAVKLETILFKNLKTVKSKL</sequence>
<dbReference type="GO" id="GO:0005829">
    <property type="term" value="C:cytosol"/>
    <property type="evidence" value="ECO:0007669"/>
    <property type="project" value="TreeGrafter"/>
</dbReference>
<dbReference type="Gene3D" id="3.30.1050.10">
    <property type="entry name" value="SCP2 sterol-binding domain"/>
    <property type="match status" value="1"/>
</dbReference>
<gene>
    <name evidence="2" type="ORF">OIDMADRAFT_128555</name>
</gene>
<organism evidence="2 3">
    <name type="scientific">Oidiodendron maius (strain Zn)</name>
    <dbReference type="NCBI Taxonomy" id="913774"/>
    <lineage>
        <taxon>Eukaryota</taxon>
        <taxon>Fungi</taxon>
        <taxon>Dikarya</taxon>
        <taxon>Ascomycota</taxon>
        <taxon>Pezizomycotina</taxon>
        <taxon>Leotiomycetes</taxon>
        <taxon>Leotiomycetes incertae sedis</taxon>
        <taxon>Myxotrichaceae</taxon>
        <taxon>Oidiodendron</taxon>
    </lineage>
</organism>
<protein>
    <recommendedName>
        <fullName evidence="1">SCP2 domain-containing protein</fullName>
    </recommendedName>
</protein>
<proteinExistence type="predicted"/>
<dbReference type="InParanoid" id="A0A0C3H4N1"/>
<keyword evidence="3" id="KW-1185">Reference proteome</keyword>
<dbReference type="AlphaFoldDB" id="A0A0C3H4N1"/>
<dbReference type="Proteomes" id="UP000054321">
    <property type="component" value="Unassembled WGS sequence"/>
</dbReference>
<dbReference type="PANTHER" id="PTHR10094">
    <property type="entry name" value="STEROL CARRIER PROTEIN 2 SCP-2 FAMILY PROTEIN"/>
    <property type="match status" value="1"/>
</dbReference>